<keyword evidence="1" id="KW-0812">Transmembrane</keyword>
<protein>
    <submittedName>
        <fullName evidence="2">Uncharacterized protein</fullName>
    </submittedName>
</protein>
<proteinExistence type="predicted"/>
<accession>N6ZRL4</accession>
<dbReference type="Proteomes" id="UP000013047">
    <property type="component" value="Unassembled WGS sequence"/>
</dbReference>
<gene>
    <name evidence="2" type="ORF">C667_10365</name>
</gene>
<evidence type="ECO:0000256" key="1">
    <source>
        <dbReference type="SAM" id="Phobius"/>
    </source>
</evidence>
<evidence type="ECO:0000313" key="3">
    <source>
        <dbReference type="Proteomes" id="UP000013047"/>
    </source>
</evidence>
<keyword evidence="1" id="KW-0472">Membrane</keyword>
<dbReference type="RefSeq" id="WP_004362182.1">
    <property type="nucleotide sequence ID" value="NZ_AMXF01000062.1"/>
</dbReference>
<feature type="transmembrane region" description="Helical" evidence="1">
    <location>
        <begin position="49"/>
        <end position="75"/>
    </location>
</feature>
<comment type="caution">
    <text evidence="2">The sequence shown here is derived from an EMBL/GenBank/DDBJ whole genome shotgun (WGS) entry which is preliminary data.</text>
</comment>
<evidence type="ECO:0000313" key="2">
    <source>
        <dbReference type="EMBL" id="ENO97157.1"/>
    </source>
</evidence>
<keyword evidence="3" id="KW-1185">Reference proteome</keyword>
<dbReference type="AlphaFoldDB" id="N6ZRL4"/>
<feature type="transmembrane region" description="Helical" evidence="1">
    <location>
        <begin position="21"/>
        <end position="43"/>
    </location>
</feature>
<sequence>MSRPDAKDYALSRAALLTEGFKGLLLVNGGGAAALLAFIAQVADKSPRLAQLSFVGVAFMAVGLGLALLVPFFRYHHSHAVQKREAAGQTEGLKTVYWYLYTACQYLSVIAFVGALIYLVVTALPVLAAMPAGRC</sequence>
<name>N6ZRL4_9RHOO</name>
<dbReference type="EMBL" id="AMXF01000062">
    <property type="protein sequence ID" value="ENO97157.1"/>
    <property type="molecule type" value="Genomic_DNA"/>
</dbReference>
<organism evidence="2 3">
    <name type="scientific">Thauera phenylacetica B4P</name>
    <dbReference type="NCBI Taxonomy" id="1234382"/>
    <lineage>
        <taxon>Bacteria</taxon>
        <taxon>Pseudomonadati</taxon>
        <taxon>Pseudomonadota</taxon>
        <taxon>Betaproteobacteria</taxon>
        <taxon>Rhodocyclales</taxon>
        <taxon>Zoogloeaceae</taxon>
        <taxon>Thauera</taxon>
    </lineage>
</organism>
<keyword evidence="1" id="KW-1133">Transmembrane helix</keyword>
<reference evidence="2 3" key="1">
    <citation type="submission" date="2012-09" db="EMBL/GenBank/DDBJ databases">
        <title>Draft Genome Sequences of 6 Strains from Genus Thauera.</title>
        <authorList>
            <person name="Liu B."/>
            <person name="Shapleigh J.P."/>
            <person name="Frostegard A.H."/>
        </authorList>
    </citation>
    <scope>NUCLEOTIDE SEQUENCE [LARGE SCALE GENOMIC DNA]</scope>
    <source>
        <strain evidence="2 3">B4P</strain>
    </source>
</reference>
<feature type="transmembrane region" description="Helical" evidence="1">
    <location>
        <begin position="96"/>
        <end position="121"/>
    </location>
</feature>